<dbReference type="InterPro" id="IPR001128">
    <property type="entry name" value="Cyt_P450"/>
</dbReference>
<keyword evidence="4 6" id="KW-0408">Iron</keyword>
<evidence type="ECO:0000256" key="4">
    <source>
        <dbReference type="ARBA" id="ARBA00023004"/>
    </source>
</evidence>
<evidence type="ECO:0000256" key="2">
    <source>
        <dbReference type="ARBA" id="ARBA00022723"/>
    </source>
</evidence>
<dbReference type="OMA" id="MRPKPYQ"/>
<feature type="region of interest" description="Disordered" evidence="7">
    <location>
        <begin position="201"/>
        <end position="225"/>
    </location>
</feature>
<dbReference type="PRINTS" id="PR00385">
    <property type="entry name" value="P450"/>
</dbReference>
<dbReference type="Pfam" id="PF00067">
    <property type="entry name" value="p450"/>
    <property type="match status" value="1"/>
</dbReference>
<keyword evidence="6" id="KW-0349">Heme</keyword>
<evidence type="ECO:0000313" key="8">
    <source>
        <dbReference type="EMBL" id="RFU29775.1"/>
    </source>
</evidence>
<dbReference type="Proteomes" id="UP000258309">
    <property type="component" value="Unassembled WGS sequence"/>
</dbReference>
<comment type="similarity">
    <text evidence="1">Belongs to the cytochrome P450 family.</text>
</comment>
<organism evidence="8 9">
    <name type="scientific">Scytalidium lignicola</name>
    <name type="common">Hyphomycete</name>
    <dbReference type="NCBI Taxonomy" id="5539"/>
    <lineage>
        <taxon>Eukaryota</taxon>
        <taxon>Fungi</taxon>
        <taxon>Dikarya</taxon>
        <taxon>Ascomycota</taxon>
        <taxon>Pezizomycotina</taxon>
        <taxon>Leotiomycetes</taxon>
        <taxon>Leotiomycetes incertae sedis</taxon>
        <taxon>Scytalidium</taxon>
    </lineage>
</organism>
<dbReference type="GO" id="GO:0004497">
    <property type="term" value="F:monooxygenase activity"/>
    <property type="evidence" value="ECO:0007669"/>
    <property type="project" value="UniProtKB-KW"/>
</dbReference>
<dbReference type="SUPFAM" id="SSF48264">
    <property type="entry name" value="Cytochrome P450"/>
    <property type="match status" value="1"/>
</dbReference>
<dbReference type="InterPro" id="IPR050364">
    <property type="entry name" value="Cytochrome_P450_fung"/>
</dbReference>
<dbReference type="OrthoDB" id="1103324at2759"/>
<evidence type="ECO:0000256" key="6">
    <source>
        <dbReference type="PIRSR" id="PIRSR602401-1"/>
    </source>
</evidence>
<evidence type="ECO:0000256" key="7">
    <source>
        <dbReference type="SAM" id="MobiDB-lite"/>
    </source>
</evidence>
<keyword evidence="9" id="KW-1185">Reference proteome</keyword>
<feature type="non-terminal residue" evidence="8">
    <location>
        <position position="1"/>
    </location>
</feature>
<dbReference type="GO" id="GO:0016705">
    <property type="term" value="F:oxidoreductase activity, acting on paired donors, with incorporation or reduction of molecular oxygen"/>
    <property type="evidence" value="ECO:0007669"/>
    <property type="project" value="InterPro"/>
</dbReference>
<dbReference type="GO" id="GO:0005506">
    <property type="term" value="F:iron ion binding"/>
    <property type="evidence" value="ECO:0007669"/>
    <property type="project" value="InterPro"/>
</dbReference>
<feature type="binding site" description="axial binding residue" evidence="6">
    <location>
        <position position="649"/>
    </location>
    <ligand>
        <name>heme</name>
        <dbReference type="ChEBI" id="CHEBI:30413"/>
    </ligand>
    <ligandPart>
        <name>Fe</name>
        <dbReference type="ChEBI" id="CHEBI:18248"/>
    </ligandPart>
</feature>
<gene>
    <name evidence="8" type="ORF">B7463_g6555</name>
</gene>
<comment type="cofactor">
    <cofactor evidence="6">
        <name>heme</name>
        <dbReference type="ChEBI" id="CHEBI:30413"/>
    </cofactor>
</comment>
<dbReference type="InterPro" id="IPR036396">
    <property type="entry name" value="Cyt_P450_sf"/>
</dbReference>
<keyword evidence="5" id="KW-0503">Monooxygenase</keyword>
<protein>
    <recommendedName>
        <fullName evidence="10">Cytochrome P450</fullName>
    </recommendedName>
</protein>
<evidence type="ECO:0000256" key="5">
    <source>
        <dbReference type="ARBA" id="ARBA00023033"/>
    </source>
</evidence>
<dbReference type="EMBL" id="NCSJ02000118">
    <property type="protein sequence ID" value="RFU29775.1"/>
    <property type="molecule type" value="Genomic_DNA"/>
</dbReference>
<proteinExistence type="inferred from homology"/>
<dbReference type="PANTHER" id="PTHR46300">
    <property type="entry name" value="P450, PUTATIVE (EUROFUNG)-RELATED-RELATED"/>
    <property type="match status" value="1"/>
</dbReference>
<evidence type="ECO:0000256" key="1">
    <source>
        <dbReference type="ARBA" id="ARBA00010617"/>
    </source>
</evidence>
<accession>A0A3E2H8M1</accession>
<name>A0A3E2H8M1_SCYLI</name>
<dbReference type="CDD" id="cd11065">
    <property type="entry name" value="CYP64-like"/>
    <property type="match status" value="1"/>
</dbReference>
<dbReference type="GO" id="GO:0020037">
    <property type="term" value="F:heme binding"/>
    <property type="evidence" value="ECO:0007669"/>
    <property type="project" value="InterPro"/>
</dbReference>
<dbReference type="AlphaFoldDB" id="A0A3E2H8M1"/>
<dbReference type="PANTHER" id="PTHR46300:SF2">
    <property type="entry name" value="CYTOCHROME P450 MONOOXYGENASE ALNH-RELATED"/>
    <property type="match status" value="1"/>
</dbReference>
<feature type="non-terminal residue" evidence="8">
    <location>
        <position position="730"/>
    </location>
</feature>
<comment type="caution">
    <text evidence="8">The sequence shown here is derived from an EMBL/GenBank/DDBJ whole genome shotgun (WGS) entry which is preliminary data.</text>
</comment>
<evidence type="ECO:0000256" key="3">
    <source>
        <dbReference type="ARBA" id="ARBA00023002"/>
    </source>
</evidence>
<evidence type="ECO:0000313" key="9">
    <source>
        <dbReference type="Proteomes" id="UP000258309"/>
    </source>
</evidence>
<keyword evidence="3" id="KW-0560">Oxidoreductase</keyword>
<reference evidence="8 9" key="1">
    <citation type="submission" date="2018-05" db="EMBL/GenBank/DDBJ databases">
        <title>Draft genome sequence of Scytalidium lignicola DSM 105466, a ubiquitous saprotrophic fungus.</title>
        <authorList>
            <person name="Buettner E."/>
            <person name="Gebauer A.M."/>
            <person name="Hofrichter M."/>
            <person name="Liers C."/>
            <person name="Kellner H."/>
        </authorList>
    </citation>
    <scope>NUCLEOTIDE SEQUENCE [LARGE SCALE GENOMIC DNA]</scope>
    <source>
        <strain evidence="8 9">DSM 105466</strain>
    </source>
</reference>
<evidence type="ECO:0008006" key="10">
    <source>
        <dbReference type="Google" id="ProtNLM"/>
    </source>
</evidence>
<dbReference type="Gene3D" id="1.10.630.10">
    <property type="entry name" value="Cytochrome P450"/>
    <property type="match status" value="1"/>
</dbReference>
<dbReference type="STRING" id="5539.A0A3E2H8M1"/>
<dbReference type="InterPro" id="IPR002401">
    <property type="entry name" value="Cyt_P450_E_grp-I"/>
</dbReference>
<sequence length="730" mass="82992">MSPHPTREASYIPRDPQCGGLAILKQAKMATASDTALRYASASVPKSLLIDSRGIRLNVVAIADHPATAGTTSVSAIPKQYSNGRFEVDDKANVRNESIDGVCKYPRFADGSENEQIVVKNDCLPSSAVPLLDDPNEECNASHLATHSPKRAVCGSRHHHANVAIHREINDRAETEGKFTHDFGHFANSRRFVEYDDNRANPKDYKQKQAPISNSTPIGEDENGTEPYVERDINLRVAEGVAKEWRLNASTDFNNSEAVRDKAVEWKNKYGDVFYTKIGGADYVWLSSPTAVRELMDKRSAIYSSRPPMPLAQDVASAGRRQLWMAYGPRYRVVRKIAHSLLNVNISTSYQPVQDLESKQLMFDLLNDPGHFYDHNRRYSASVIITVTYGKRVPNWDDPLVKKIYAVLANFQQYSDPARFLVNSFPSIQYLPQFFFGNWRTLGQKWFEHDSAVYLESWRDLQKRVNEGKCEPCFAKDFYLSDPQKLGLDELQAAYQTGGLVEAGSETTSAFLNTFILFATLDHSIVERAQDELDRVVGSDRLPSWEDEKDLPYIRSIIKECLRMRPPNKLGITHATTKDDWYEGLFIPKDAQVVLNWWAINFDPEKYKDPYKFSPERYLSYEFPAASYVNIADPNQRDHFSYGAGRRICPGLHVAEKSLFLNISRLLWGFDIRKKKLDGEIVEPDTEMIPGWLSVPKPFESDIFVRSEKHRKVITTVWEEAQAGLNTYGE</sequence>
<keyword evidence="2 6" id="KW-0479">Metal-binding</keyword>
<dbReference type="PRINTS" id="PR00463">
    <property type="entry name" value="EP450I"/>
</dbReference>